<keyword evidence="9" id="KW-1185">Reference proteome</keyword>
<dbReference type="SUPFAM" id="SSF52467">
    <property type="entry name" value="DHS-like NAD/FAD-binding domain"/>
    <property type="match status" value="1"/>
</dbReference>
<dbReference type="SUPFAM" id="SSF52518">
    <property type="entry name" value="Thiamin diphosphate-binding fold (THDP-binding)"/>
    <property type="match status" value="2"/>
</dbReference>
<organism evidence="8 9">
    <name type="scientific">Limobrevibacterium gyesilva</name>
    <dbReference type="NCBI Taxonomy" id="2991712"/>
    <lineage>
        <taxon>Bacteria</taxon>
        <taxon>Pseudomonadati</taxon>
        <taxon>Pseudomonadota</taxon>
        <taxon>Alphaproteobacteria</taxon>
        <taxon>Acetobacterales</taxon>
        <taxon>Acetobacteraceae</taxon>
        <taxon>Limobrevibacterium</taxon>
    </lineage>
</organism>
<dbReference type="NCBIfam" id="NF006122">
    <property type="entry name" value="PRK08266.1"/>
    <property type="match status" value="1"/>
</dbReference>
<reference evidence="8" key="2">
    <citation type="submission" date="2022-10" db="EMBL/GenBank/DDBJ databases">
        <authorList>
            <person name="Trinh H.N."/>
        </authorList>
    </citation>
    <scope>NUCLEOTIDE SEQUENCE</scope>
    <source>
        <strain evidence="8">RN2-1</strain>
    </source>
</reference>
<proteinExistence type="inferred from homology"/>
<dbReference type="InterPro" id="IPR045229">
    <property type="entry name" value="TPP_enz"/>
</dbReference>
<evidence type="ECO:0000256" key="3">
    <source>
        <dbReference type="RuleBase" id="RU362132"/>
    </source>
</evidence>
<dbReference type="RefSeq" id="WP_264714931.1">
    <property type="nucleotide sequence ID" value="NZ_JAPDNT010000016.1"/>
</dbReference>
<comment type="similarity">
    <text evidence="1 3">Belongs to the TPP enzyme family.</text>
</comment>
<dbReference type="AlphaFoldDB" id="A0AA42CGL2"/>
<dbReference type="InterPro" id="IPR012000">
    <property type="entry name" value="Thiamin_PyroP_enz_cen_dom"/>
</dbReference>
<dbReference type="CDD" id="cd07035">
    <property type="entry name" value="TPP_PYR_POX_like"/>
    <property type="match status" value="1"/>
</dbReference>
<name>A0AA42CGL2_9PROT</name>
<dbReference type="CDD" id="cd00568">
    <property type="entry name" value="TPP_enzymes"/>
    <property type="match status" value="1"/>
</dbReference>
<feature type="domain" description="Thiamine pyrophosphate enzyme TPP-binding" evidence="6">
    <location>
        <begin position="392"/>
        <end position="530"/>
    </location>
</feature>
<feature type="region of interest" description="Disordered" evidence="4">
    <location>
        <begin position="533"/>
        <end position="552"/>
    </location>
</feature>
<dbReference type="InterPro" id="IPR029035">
    <property type="entry name" value="DHS-like_NAD/FAD-binding_dom"/>
</dbReference>
<accession>A0AA42CGL2</accession>
<evidence type="ECO:0000256" key="1">
    <source>
        <dbReference type="ARBA" id="ARBA00007812"/>
    </source>
</evidence>
<dbReference type="Proteomes" id="UP001165679">
    <property type="component" value="Unassembled WGS sequence"/>
</dbReference>
<dbReference type="InterPro" id="IPR011766">
    <property type="entry name" value="TPP_enzyme_TPP-bd"/>
</dbReference>
<dbReference type="GO" id="GO:0030976">
    <property type="term" value="F:thiamine pyrophosphate binding"/>
    <property type="evidence" value="ECO:0007669"/>
    <property type="project" value="InterPro"/>
</dbReference>
<evidence type="ECO:0000259" key="5">
    <source>
        <dbReference type="Pfam" id="PF00205"/>
    </source>
</evidence>
<keyword evidence="2 3" id="KW-0786">Thiamine pyrophosphate</keyword>
<dbReference type="GO" id="GO:0005948">
    <property type="term" value="C:acetolactate synthase complex"/>
    <property type="evidence" value="ECO:0007669"/>
    <property type="project" value="TreeGrafter"/>
</dbReference>
<evidence type="ECO:0000313" key="9">
    <source>
        <dbReference type="Proteomes" id="UP001165679"/>
    </source>
</evidence>
<dbReference type="Gene3D" id="3.40.50.1220">
    <property type="entry name" value="TPP-binding domain"/>
    <property type="match status" value="1"/>
</dbReference>
<dbReference type="Pfam" id="PF02776">
    <property type="entry name" value="TPP_enzyme_N"/>
    <property type="match status" value="1"/>
</dbReference>
<dbReference type="GO" id="GO:0050660">
    <property type="term" value="F:flavin adenine dinucleotide binding"/>
    <property type="evidence" value="ECO:0007669"/>
    <property type="project" value="TreeGrafter"/>
</dbReference>
<comment type="caution">
    <text evidence="8">The sequence shown here is derived from an EMBL/GenBank/DDBJ whole genome shotgun (WGS) entry which is preliminary data.</text>
</comment>
<dbReference type="InterPro" id="IPR000399">
    <property type="entry name" value="TPP-bd_CS"/>
</dbReference>
<dbReference type="PANTHER" id="PTHR18968:SF167">
    <property type="entry name" value="ACETOLACTATE SYNTHASE LARGE SUBUNIT ILVB2-RELATED"/>
    <property type="match status" value="1"/>
</dbReference>
<dbReference type="Gene3D" id="3.40.50.970">
    <property type="match status" value="2"/>
</dbReference>
<sequence>MRRAKPAGSERMTTAEAAIATMVGNGIDTLFCLPGVQNDNFFDALHKAQDKVRPIHTRHEQATAYMALGSAMATGQPAVYSVVPGPGFLNTTAALSTAYACNAPVLALVGQIQSATIGHNLGQLHEIPDQLGIMRLLTKSADRIRSPVEAPAKMTEAFRQMRSGRPRPVALECPIDVWGRTANVTLPSAPAAADPMAIDTDAVATAARLLGGSKRPLIVVGSGAQAASAEVTELANALQAPVVANRMGRGVLDGRNPLSVNTLEGHALWAEADVVLAVGTRLLAPLQSWGTDEDMKIIRVDADPDELDRIGRPAVGIVGDAAPVLRAIIAAMGRHASRRPSRTEEMQALHARTSAKLAYLQPQLGLLEAIRAELPENGIFVDELTQLGYVSRLTFPTYAPRSFISPGYQGTLGWGLATALGVKVGRPDAPVVSVTGDGGFMFNVQELATAVQHRIPIVVVLVNDGAYGNVRRIQVQSYGNRVIASDLQNPDFMKLVESFGAQALRAKTPDQLRKALRKGFAADLPTVIEVPAGPMPDPWQMTRPGRVRPRTS</sequence>
<dbReference type="PANTHER" id="PTHR18968">
    <property type="entry name" value="THIAMINE PYROPHOSPHATE ENZYMES"/>
    <property type="match status" value="1"/>
</dbReference>
<evidence type="ECO:0000259" key="6">
    <source>
        <dbReference type="Pfam" id="PF02775"/>
    </source>
</evidence>
<evidence type="ECO:0000256" key="2">
    <source>
        <dbReference type="ARBA" id="ARBA00023052"/>
    </source>
</evidence>
<evidence type="ECO:0000313" key="8">
    <source>
        <dbReference type="EMBL" id="MCW3476176.1"/>
    </source>
</evidence>
<evidence type="ECO:0000259" key="7">
    <source>
        <dbReference type="Pfam" id="PF02776"/>
    </source>
</evidence>
<dbReference type="GO" id="GO:0009097">
    <property type="term" value="P:isoleucine biosynthetic process"/>
    <property type="evidence" value="ECO:0007669"/>
    <property type="project" value="TreeGrafter"/>
</dbReference>
<feature type="domain" description="Thiamine pyrophosphate enzyme N-terminal TPP-binding" evidence="7">
    <location>
        <begin position="12"/>
        <end position="131"/>
    </location>
</feature>
<dbReference type="Pfam" id="PF00205">
    <property type="entry name" value="TPP_enzyme_M"/>
    <property type="match status" value="1"/>
</dbReference>
<protein>
    <submittedName>
        <fullName evidence="8">Thiamine pyrophosphate-binding protein</fullName>
    </submittedName>
</protein>
<dbReference type="EMBL" id="JAPDNT010000016">
    <property type="protein sequence ID" value="MCW3476176.1"/>
    <property type="molecule type" value="Genomic_DNA"/>
</dbReference>
<gene>
    <name evidence="8" type="ORF">OL599_16475</name>
</gene>
<dbReference type="GO" id="GO:0000287">
    <property type="term" value="F:magnesium ion binding"/>
    <property type="evidence" value="ECO:0007669"/>
    <property type="project" value="InterPro"/>
</dbReference>
<dbReference type="Pfam" id="PF02775">
    <property type="entry name" value="TPP_enzyme_C"/>
    <property type="match status" value="1"/>
</dbReference>
<dbReference type="InterPro" id="IPR012001">
    <property type="entry name" value="Thiamin_PyroP_enz_TPP-bd_dom"/>
</dbReference>
<reference evidence="8" key="1">
    <citation type="submission" date="2022-09" db="EMBL/GenBank/DDBJ databases">
        <title>Rhodovastum sp. nov. RN2-1 isolated from soil in Seongnam, South Korea.</title>
        <authorList>
            <person name="Le N.T."/>
        </authorList>
    </citation>
    <scope>NUCLEOTIDE SEQUENCE</scope>
    <source>
        <strain evidence="8">RN2-1</strain>
    </source>
</reference>
<dbReference type="GO" id="GO:0009099">
    <property type="term" value="P:L-valine biosynthetic process"/>
    <property type="evidence" value="ECO:0007669"/>
    <property type="project" value="TreeGrafter"/>
</dbReference>
<feature type="domain" description="Thiamine pyrophosphate enzyme central" evidence="5">
    <location>
        <begin position="203"/>
        <end position="328"/>
    </location>
</feature>
<dbReference type="PROSITE" id="PS00187">
    <property type="entry name" value="TPP_ENZYMES"/>
    <property type="match status" value="1"/>
</dbReference>
<dbReference type="GO" id="GO:0003984">
    <property type="term" value="F:acetolactate synthase activity"/>
    <property type="evidence" value="ECO:0007669"/>
    <property type="project" value="TreeGrafter"/>
</dbReference>
<evidence type="ECO:0000256" key="4">
    <source>
        <dbReference type="SAM" id="MobiDB-lite"/>
    </source>
</evidence>
<dbReference type="InterPro" id="IPR029061">
    <property type="entry name" value="THDP-binding"/>
</dbReference>